<reference evidence="1 2" key="1">
    <citation type="submission" date="2018-06" db="EMBL/GenBank/DDBJ databases">
        <title>Lujinxingia sediminis gen. nov. sp. nov., a new facultative anaerobic member of the class Deltaproteobacteria, and proposal of Lujinxingaceae fam. nov.</title>
        <authorList>
            <person name="Guo L.-Y."/>
            <person name="Li C.-M."/>
            <person name="Wang S."/>
            <person name="Du Z.-J."/>
        </authorList>
    </citation>
    <scope>NUCLEOTIDE SEQUENCE [LARGE SCALE GENOMIC DNA]</scope>
    <source>
        <strain evidence="1 2">FA350</strain>
    </source>
</reference>
<gene>
    <name evidence="1" type="ORF">DN745_00630</name>
</gene>
<evidence type="ECO:0000313" key="2">
    <source>
        <dbReference type="Proteomes" id="UP000249799"/>
    </source>
</evidence>
<dbReference type="Proteomes" id="UP000249799">
    <property type="component" value="Chromosome"/>
</dbReference>
<name>A0A2Z4FG56_9DELT</name>
<dbReference type="KEGG" id="bsed:DN745_00630"/>
<dbReference type="InterPro" id="IPR036513">
    <property type="entry name" value="STAS_dom_sf"/>
</dbReference>
<dbReference type="RefSeq" id="WP_111331187.1">
    <property type="nucleotide sequence ID" value="NZ_CP030032.1"/>
</dbReference>
<dbReference type="OrthoDB" id="1442608at2"/>
<dbReference type="Pfam" id="PF11964">
    <property type="entry name" value="SpoIIAA-like"/>
    <property type="match status" value="1"/>
</dbReference>
<sequence length="119" mass="13560">MLTILKMDAENTVGMRVDGKIETPEFEALIEVLEAKMKSQSDLRLYVELVSFKGFSLDAFFKDLKFALSNFNRFKKKALVTDARWMQRVSGVGDKLTPNIEVKAFSFEEKAAAIEWAQT</sequence>
<dbReference type="InterPro" id="IPR038396">
    <property type="entry name" value="SpoIIAA-like_sf"/>
</dbReference>
<dbReference type="SUPFAM" id="SSF52091">
    <property type="entry name" value="SpoIIaa-like"/>
    <property type="match status" value="1"/>
</dbReference>
<evidence type="ECO:0000313" key="1">
    <source>
        <dbReference type="EMBL" id="AWV87910.1"/>
    </source>
</evidence>
<organism evidence="1 2">
    <name type="scientific">Bradymonas sediminis</name>
    <dbReference type="NCBI Taxonomy" id="1548548"/>
    <lineage>
        <taxon>Bacteria</taxon>
        <taxon>Deltaproteobacteria</taxon>
        <taxon>Bradymonadales</taxon>
        <taxon>Bradymonadaceae</taxon>
        <taxon>Bradymonas</taxon>
    </lineage>
</organism>
<dbReference type="InterPro" id="IPR021866">
    <property type="entry name" value="SpoIIAA-like"/>
</dbReference>
<protein>
    <submittedName>
        <fullName evidence="1">STAS/SEC14 domain-containing protein</fullName>
    </submittedName>
</protein>
<proteinExistence type="predicted"/>
<dbReference type="EMBL" id="CP030032">
    <property type="protein sequence ID" value="AWV87910.1"/>
    <property type="molecule type" value="Genomic_DNA"/>
</dbReference>
<accession>A0A2Z4FG56</accession>
<keyword evidence="2" id="KW-1185">Reference proteome</keyword>
<dbReference type="Gene3D" id="3.40.50.10600">
    <property type="entry name" value="SpoIIaa-like domains"/>
    <property type="match status" value="1"/>
</dbReference>
<dbReference type="AlphaFoldDB" id="A0A2Z4FG56"/>